<evidence type="ECO:0000256" key="1">
    <source>
        <dbReference type="ARBA" id="ARBA00002841"/>
    </source>
</evidence>
<dbReference type="PROSITE" id="PS51257">
    <property type="entry name" value="PROKAR_LIPOPROTEIN"/>
    <property type="match status" value="1"/>
</dbReference>
<evidence type="ECO:0000259" key="14">
    <source>
        <dbReference type="Pfam" id="PF12849"/>
    </source>
</evidence>
<evidence type="ECO:0000256" key="5">
    <source>
        <dbReference type="ARBA" id="ARBA00022448"/>
    </source>
</evidence>
<protein>
    <recommendedName>
        <fullName evidence="12">Phosphate-binding protein</fullName>
    </recommendedName>
</protein>
<keyword evidence="9" id="KW-0472">Membrane</keyword>
<dbReference type="GO" id="GO:0042301">
    <property type="term" value="F:phosphate ion binding"/>
    <property type="evidence" value="ECO:0007669"/>
    <property type="project" value="UniProtKB-UniRule"/>
</dbReference>
<keyword evidence="5 12" id="KW-0813">Transport</keyword>
<keyword evidence="6 12" id="KW-1003">Cell membrane</keyword>
<sequence>MKKNLLAAFSFVLILTLALVGCGNTNTQPETKTSPESNVKNEEGKESASGSITAVGSSALQPLVEAAAQQFAAENAGAVINVQGGGSGTGLSKISEGAVDIGNSDVFAEEKEGIPAEKLVDHKVAVVGMGPVTHPEVGVKDITQDQLIDIFTGKVTNWKELGGKDQKIVIINRAQGSGTRATFEQFGLKGAEPIAAQEQDSSGTVRKIVSETPGAISYLAFSYFDDSIVALSLDGNEPTQENVETDAWKIWAYQHMYTNGEATGLTKAFIDYILSPEIQDTLVKEMDYLPVTGMKVERDAEGNVK</sequence>
<evidence type="ECO:0000256" key="7">
    <source>
        <dbReference type="ARBA" id="ARBA00022592"/>
    </source>
</evidence>
<keyword evidence="16" id="KW-1185">Reference proteome</keyword>
<comment type="function">
    <text evidence="1">Part of the ABC transporter complex PstSACB involved in phosphate import.</text>
</comment>
<dbReference type="PANTHER" id="PTHR30570">
    <property type="entry name" value="PERIPLASMIC PHOSPHATE BINDING COMPONENT OF PHOSPHATE ABC TRANSPORTER"/>
    <property type="match status" value="1"/>
</dbReference>
<gene>
    <name evidence="15" type="ORF">KHA91_10015</name>
</gene>
<evidence type="ECO:0000256" key="8">
    <source>
        <dbReference type="ARBA" id="ARBA00022729"/>
    </source>
</evidence>
<dbReference type="RefSeq" id="WP_213098122.1">
    <property type="nucleotide sequence ID" value="NZ_JAGYPH010000002.1"/>
</dbReference>
<evidence type="ECO:0000256" key="10">
    <source>
        <dbReference type="ARBA" id="ARBA00023139"/>
    </source>
</evidence>
<proteinExistence type="inferred from homology"/>
<comment type="subcellular location">
    <subcellularLocation>
        <location evidence="2 12">Cell membrane</location>
        <topology evidence="2 12">Lipid-anchor</topology>
    </subcellularLocation>
</comment>
<evidence type="ECO:0000256" key="11">
    <source>
        <dbReference type="ARBA" id="ARBA00023288"/>
    </source>
</evidence>
<comment type="function">
    <text evidence="12">Involved in the system for phosphate transport across the cytoplasmic membrane.</text>
</comment>
<dbReference type="InterPro" id="IPR011862">
    <property type="entry name" value="Phos-bd"/>
</dbReference>
<comment type="subunit">
    <text evidence="4 12">The complex is composed of two ATP-binding proteins (PstB), two transmembrane proteins (PstC and PstA) and a solute-binding protein (PstS).</text>
</comment>
<dbReference type="AlphaFoldDB" id="A0A942UQA0"/>
<dbReference type="Proteomes" id="UP000676456">
    <property type="component" value="Unassembled WGS sequence"/>
</dbReference>
<comment type="caution">
    <text evidence="15">The sequence shown here is derived from an EMBL/GenBank/DDBJ whole genome shotgun (WGS) entry which is preliminary data.</text>
</comment>
<feature type="compositionally biased region" description="Polar residues" evidence="13">
    <location>
        <begin position="26"/>
        <end position="38"/>
    </location>
</feature>
<dbReference type="GO" id="GO:0005886">
    <property type="term" value="C:plasma membrane"/>
    <property type="evidence" value="ECO:0007669"/>
    <property type="project" value="UniProtKB-SubCell"/>
</dbReference>
<evidence type="ECO:0000256" key="2">
    <source>
        <dbReference type="ARBA" id="ARBA00004193"/>
    </source>
</evidence>
<dbReference type="SUPFAM" id="SSF53850">
    <property type="entry name" value="Periplasmic binding protein-like II"/>
    <property type="match status" value="1"/>
</dbReference>
<evidence type="ECO:0000256" key="3">
    <source>
        <dbReference type="ARBA" id="ARBA00008725"/>
    </source>
</evidence>
<evidence type="ECO:0000256" key="4">
    <source>
        <dbReference type="ARBA" id="ARBA00011529"/>
    </source>
</evidence>
<evidence type="ECO:0000256" key="6">
    <source>
        <dbReference type="ARBA" id="ARBA00022475"/>
    </source>
</evidence>
<dbReference type="InterPro" id="IPR050811">
    <property type="entry name" value="Phosphate_ABC_transporter"/>
</dbReference>
<accession>A0A942UQA0</accession>
<feature type="region of interest" description="Disordered" evidence="13">
    <location>
        <begin position="26"/>
        <end position="52"/>
    </location>
</feature>
<feature type="chain" id="PRO_5039762739" description="Phosphate-binding protein" evidence="12">
    <location>
        <begin position="21"/>
        <end position="305"/>
    </location>
</feature>
<dbReference type="PANTHER" id="PTHR30570:SF4">
    <property type="entry name" value="PHOSPHATE-BINDING PROTEIN PSTS 1"/>
    <property type="match status" value="1"/>
</dbReference>
<dbReference type="EMBL" id="JAGYPN010000002">
    <property type="protein sequence ID" value="MBS4223076.1"/>
    <property type="molecule type" value="Genomic_DNA"/>
</dbReference>
<dbReference type="InterPro" id="IPR024370">
    <property type="entry name" value="PBP_domain"/>
</dbReference>
<keyword evidence="10 12" id="KW-0564">Palmitate</keyword>
<feature type="signal peptide" evidence="12">
    <location>
        <begin position="1"/>
        <end position="20"/>
    </location>
</feature>
<reference evidence="15 16" key="1">
    <citation type="submission" date="2021-05" db="EMBL/GenBank/DDBJ databases">
        <title>Novel Bacillus species.</title>
        <authorList>
            <person name="Liu G."/>
        </authorList>
    </citation>
    <scope>NUCLEOTIDE SEQUENCE [LARGE SCALE GENOMIC DNA]</scope>
    <source>
        <strain evidence="15 16">FJAT-49682</strain>
    </source>
</reference>
<evidence type="ECO:0000313" key="15">
    <source>
        <dbReference type="EMBL" id="MBS4223076.1"/>
    </source>
</evidence>
<dbReference type="CDD" id="cd13653">
    <property type="entry name" value="PBP2_phosphate_like_1"/>
    <property type="match status" value="1"/>
</dbReference>
<evidence type="ECO:0000256" key="9">
    <source>
        <dbReference type="ARBA" id="ARBA00023136"/>
    </source>
</evidence>
<comment type="similarity">
    <text evidence="3 12">Belongs to the PstS family.</text>
</comment>
<evidence type="ECO:0000313" key="16">
    <source>
        <dbReference type="Proteomes" id="UP000676456"/>
    </source>
</evidence>
<name>A0A942UQA0_9BACI</name>
<organism evidence="15 16">
    <name type="scientific">Lederbergia citrea</name>
    <dbReference type="NCBI Taxonomy" id="2833581"/>
    <lineage>
        <taxon>Bacteria</taxon>
        <taxon>Bacillati</taxon>
        <taxon>Bacillota</taxon>
        <taxon>Bacilli</taxon>
        <taxon>Bacillales</taxon>
        <taxon>Bacillaceae</taxon>
        <taxon>Lederbergia</taxon>
    </lineage>
</organism>
<keyword evidence="7 12" id="KW-0592">Phosphate transport</keyword>
<dbReference type="GO" id="GO:0006817">
    <property type="term" value="P:phosphate ion transport"/>
    <property type="evidence" value="ECO:0007669"/>
    <property type="project" value="UniProtKB-UniRule"/>
</dbReference>
<keyword evidence="8 12" id="KW-0732">Signal</keyword>
<feature type="domain" description="PBP" evidence="14">
    <location>
        <begin position="43"/>
        <end position="277"/>
    </location>
</feature>
<dbReference type="Pfam" id="PF12849">
    <property type="entry name" value="PBP_like_2"/>
    <property type="match status" value="1"/>
</dbReference>
<dbReference type="NCBIfam" id="TIGR02136">
    <property type="entry name" value="ptsS_2"/>
    <property type="match status" value="1"/>
</dbReference>
<evidence type="ECO:0000256" key="13">
    <source>
        <dbReference type="SAM" id="MobiDB-lite"/>
    </source>
</evidence>
<evidence type="ECO:0000256" key="12">
    <source>
        <dbReference type="RuleBase" id="RU367119"/>
    </source>
</evidence>
<dbReference type="Gene3D" id="3.40.190.10">
    <property type="entry name" value="Periplasmic binding protein-like II"/>
    <property type="match status" value="2"/>
</dbReference>
<keyword evidence="11 12" id="KW-0449">Lipoprotein</keyword>